<accession>A0A6H1ZBD5</accession>
<evidence type="ECO:0000313" key="1">
    <source>
        <dbReference type="EMBL" id="QJA44772.1"/>
    </source>
</evidence>
<protein>
    <submittedName>
        <fullName evidence="1">Uncharacterized protein</fullName>
    </submittedName>
</protein>
<dbReference type="AlphaFoldDB" id="A0A6H1ZBD5"/>
<gene>
    <name evidence="1" type="ORF">TM448A00147_0031</name>
    <name evidence="2" type="ORF">TM448B00305_0040</name>
</gene>
<reference evidence="1" key="1">
    <citation type="submission" date="2020-03" db="EMBL/GenBank/DDBJ databases">
        <title>The deep terrestrial virosphere.</title>
        <authorList>
            <person name="Holmfeldt K."/>
            <person name="Nilsson E."/>
            <person name="Simone D."/>
            <person name="Lopez-Fernandez M."/>
            <person name="Wu X."/>
            <person name="de Brujin I."/>
            <person name="Lundin D."/>
            <person name="Andersson A."/>
            <person name="Bertilsson S."/>
            <person name="Dopson M."/>
        </authorList>
    </citation>
    <scope>NUCLEOTIDE SEQUENCE</scope>
    <source>
        <strain evidence="1">TM448A00147</strain>
        <strain evidence="2">TM448B00305</strain>
    </source>
</reference>
<dbReference type="EMBL" id="MT143980">
    <property type="protein sequence ID" value="QJA44772.1"/>
    <property type="molecule type" value="Genomic_DNA"/>
</dbReference>
<evidence type="ECO:0000313" key="2">
    <source>
        <dbReference type="EMBL" id="QJH94919.1"/>
    </source>
</evidence>
<organism evidence="1">
    <name type="scientific">viral metagenome</name>
    <dbReference type="NCBI Taxonomy" id="1070528"/>
    <lineage>
        <taxon>unclassified sequences</taxon>
        <taxon>metagenomes</taxon>
        <taxon>organismal metagenomes</taxon>
    </lineage>
</organism>
<sequence length="476" mass="49295">MGVGAIGIGMGMNYGFGGRPQSPKTILPDGDTSVILLHDLDDPRCTVDVGLDLVWNQATGATVHATQAVAANQPALGVGGLGGHRYATFDGATKWMNLTGLADASHDLTFFAVLTDNDAAGGPNERLLMSWTNYGGLQLTNPVNSMVGVMEDSSAANRIVPKLTDPTRGQCLTWRIDDLASYEVFRDGKLIGSAVPATTQTITGTVRLGASNWAETNFASVDLYYLVVVNRACTDAETAAINAWLMARFNLVVSPLSVANCCGWWDLDHATQAGGILTALTDRALAGAINIYGSPTIVSVGGQDFVLFDGINDALAIADAAALDGALGYSHVLKHASFAALPANVTLAQKGRSAVHLNGGIGGHGSAGARFTAVCNSGNDANVGPLAEFTSPAETIAMAIESGVAVRRIDGDGTYASTATAQTTTVGAGSLTWGARETGAGTFDEYSNYAARAGASFARPINRYELEAVRSILEAT</sequence>
<dbReference type="EMBL" id="MT144608">
    <property type="protein sequence ID" value="QJH94919.1"/>
    <property type="molecule type" value="Genomic_DNA"/>
</dbReference>
<proteinExistence type="predicted"/>
<name>A0A6H1ZBD5_9ZZZZ</name>